<evidence type="ECO:0000256" key="1">
    <source>
        <dbReference type="SAM" id="MobiDB-lite"/>
    </source>
</evidence>
<feature type="compositionally biased region" description="Basic residues" evidence="1">
    <location>
        <begin position="209"/>
        <end position="222"/>
    </location>
</feature>
<accession>A0ABV1V6C7</accession>
<name>A0ABV1V6C7_9ACTN</name>
<keyword evidence="4" id="KW-1185">Reference proteome</keyword>
<sequence length="242" mass="27113">MTLRYDVFVRYAQVRGLTPVEQVKRKAVRLEAAKRFEAGAGTAQIEPRVRERSVLRWRAAWRQGGAGALASAGPMAVEKLSPQQWQRLEAERKRGPLAHGFDDEEQGWTLKRVKLLIGRLFHVGYTVLGVWRLLKRHGWSCQVPVRRALERDEAAIEVWKPEVWPRVKVPRTTWAPASASRTKEPVADPAAGPDLGATRGQTCGAGGRPARRPGQHRRRHVFQVRSPATDVLQAARPPPTQG</sequence>
<dbReference type="Proteomes" id="UP001445472">
    <property type="component" value="Unassembled WGS sequence"/>
</dbReference>
<gene>
    <name evidence="3" type="ORF">ABT276_35850</name>
</gene>
<proteinExistence type="predicted"/>
<dbReference type="InterPro" id="IPR009057">
    <property type="entry name" value="Homeodomain-like_sf"/>
</dbReference>
<comment type="caution">
    <text evidence="3">The sequence shown here is derived from an EMBL/GenBank/DDBJ whole genome shotgun (WGS) entry which is preliminary data.</text>
</comment>
<organism evidence="3 4">
    <name type="scientific">Streptomyces xantholiticus</name>
    <dbReference type="NCBI Taxonomy" id="68285"/>
    <lineage>
        <taxon>Bacteria</taxon>
        <taxon>Bacillati</taxon>
        <taxon>Actinomycetota</taxon>
        <taxon>Actinomycetes</taxon>
        <taxon>Kitasatosporales</taxon>
        <taxon>Streptomycetaceae</taxon>
        <taxon>Streptomyces</taxon>
    </lineage>
</organism>
<reference evidence="3 4" key="1">
    <citation type="submission" date="2024-06" db="EMBL/GenBank/DDBJ databases">
        <title>The Natural Products Discovery Center: Release of the First 8490 Sequenced Strains for Exploring Actinobacteria Biosynthetic Diversity.</title>
        <authorList>
            <person name="Kalkreuter E."/>
            <person name="Kautsar S.A."/>
            <person name="Yang D."/>
            <person name="Bader C.D."/>
            <person name="Teijaro C.N."/>
            <person name="Fluegel L."/>
            <person name="Davis C.M."/>
            <person name="Simpson J.R."/>
            <person name="Lauterbach L."/>
            <person name="Steele A.D."/>
            <person name="Gui C."/>
            <person name="Meng S."/>
            <person name="Li G."/>
            <person name="Viehrig K."/>
            <person name="Ye F."/>
            <person name="Su P."/>
            <person name="Kiefer A.F."/>
            <person name="Nichols A."/>
            <person name="Cepeda A.J."/>
            <person name="Yan W."/>
            <person name="Fan B."/>
            <person name="Jiang Y."/>
            <person name="Adhikari A."/>
            <person name="Zheng C.-J."/>
            <person name="Schuster L."/>
            <person name="Cowan T.M."/>
            <person name="Smanski M.J."/>
            <person name="Chevrette M.G."/>
            <person name="De Carvalho L.P.S."/>
            <person name="Shen B."/>
        </authorList>
    </citation>
    <scope>NUCLEOTIDE SEQUENCE [LARGE SCALE GENOMIC DNA]</scope>
    <source>
        <strain evidence="3 4">NPDC000837</strain>
    </source>
</reference>
<feature type="region of interest" description="Disordered" evidence="1">
    <location>
        <begin position="175"/>
        <end position="242"/>
    </location>
</feature>
<evidence type="ECO:0000313" key="3">
    <source>
        <dbReference type="EMBL" id="MER6618572.1"/>
    </source>
</evidence>
<feature type="domain" description="Winged helix-turn helix" evidence="2">
    <location>
        <begin position="106"/>
        <end position="160"/>
    </location>
</feature>
<dbReference type="SUPFAM" id="SSF46689">
    <property type="entry name" value="Homeodomain-like"/>
    <property type="match status" value="1"/>
</dbReference>
<evidence type="ECO:0000313" key="4">
    <source>
        <dbReference type="Proteomes" id="UP001445472"/>
    </source>
</evidence>
<dbReference type="InterPro" id="IPR025959">
    <property type="entry name" value="Winged_HTH_dom"/>
</dbReference>
<evidence type="ECO:0000259" key="2">
    <source>
        <dbReference type="Pfam" id="PF13592"/>
    </source>
</evidence>
<dbReference type="Pfam" id="PF13592">
    <property type="entry name" value="HTH_33"/>
    <property type="match status" value="1"/>
</dbReference>
<dbReference type="EMBL" id="JBEPBX010000068">
    <property type="protein sequence ID" value="MER6618572.1"/>
    <property type="molecule type" value="Genomic_DNA"/>
</dbReference>
<protein>
    <submittedName>
        <fullName evidence="3">Winged helix-turn-helix domain-containing protein</fullName>
    </submittedName>
</protein>